<proteinExistence type="predicted"/>
<protein>
    <submittedName>
        <fullName evidence="1">Uncharacterized protein</fullName>
    </submittedName>
</protein>
<evidence type="ECO:0000313" key="2">
    <source>
        <dbReference type="Proteomes" id="UP001357485"/>
    </source>
</evidence>
<evidence type="ECO:0000313" key="1">
    <source>
        <dbReference type="EMBL" id="KAK5201270.1"/>
    </source>
</evidence>
<dbReference type="EMBL" id="JAVRRA010016739">
    <property type="protein sequence ID" value="KAK5201270.1"/>
    <property type="molecule type" value="Genomic_DNA"/>
</dbReference>
<organism evidence="1 2">
    <name type="scientific">Cryomyces antarcticus</name>
    <dbReference type="NCBI Taxonomy" id="329879"/>
    <lineage>
        <taxon>Eukaryota</taxon>
        <taxon>Fungi</taxon>
        <taxon>Dikarya</taxon>
        <taxon>Ascomycota</taxon>
        <taxon>Pezizomycotina</taxon>
        <taxon>Dothideomycetes</taxon>
        <taxon>Dothideomycetes incertae sedis</taxon>
        <taxon>Cryomyces</taxon>
    </lineage>
</organism>
<name>A0ABR0LQY3_9PEZI</name>
<comment type="caution">
    <text evidence="1">The sequence shown here is derived from an EMBL/GenBank/DDBJ whole genome shotgun (WGS) entry which is preliminary data.</text>
</comment>
<sequence length="92" mass="9709">MATSPSSSPPAAAVSPADAKVLAHRKPCTLCGTPRDVLIRCQTTTPRDTRTGSSSAWMFVCPGACWRTVSGGVVDGDAAHPAYRYGGMWKNR</sequence>
<feature type="non-terminal residue" evidence="1">
    <location>
        <position position="92"/>
    </location>
</feature>
<gene>
    <name evidence="1" type="ORF">LTR16_003277</name>
</gene>
<accession>A0ABR0LQY3</accession>
<reference evidence="1 2" key="1">
    <citation type="submission" date="2023-08" db="EMBL/GenBank/DDBJ databases">
        <title>Black Yeasts Isolated from many extreme environments.</title>
        <authorList>
            <person name="Coleine C."/>
            <person name="Stajich J.E."/>
            <person name="Selbmann L."/>
        </authorList>
    </citation>
    <scope>NUCLEOTIDE SEQUENCE [LARGE SCALE GENOMIC DNA]</scope>
    <source>
        <strain evidence="1 2">CCFEE 536</strain>
    </source>
</reference>
<dbReference type="Proteomes" id="UP001357485">
    <property type="component" value="Unassembled WGS sequence"/>
</dbReference>
<keyword evidence="2" id="KW-1185">Reference proteome</keyword>